<accession>A0A6H1ZGQ6</accession>
<protein>
    <submittedName>
        <fullName evidence="1">Uncharacterized protein</fullName>
    </submittedName>
</protein>
<sequence>MSTQELFNQATTNEFVFRMNKAASVIALDEFALIFGDGRIHWDYIEQEGKIIIRGLLHFVTQEEHLCCYPMDWWQHAKQRWFPKWALRKWPVKKHEVMVMHKFPELDPPTSILGREFVSLRIVDMWKVQDKIGRQLKFDM</sequence>
<dbReference type="EMBL" id="MT144032">
    <property type="protein sequence ID" value="QJA47106.1"/>
    <property type="molecule type" value="Genomic_DNA"/>
</dbReference>
<dbReference type="AlphaFoldDB" id="A0A6H1ZGQ6"/>
<reference evidence="1" key="1">
    <citation type="submission" date="2020-03" db="EMBL/GenBank/DDBJ databases">
        <title>The deep terrestrial virosphere.</title>
        <authorList>
            <person name="Holmfeldt K."/>
            <person name="Nilsson E."/>
            <person name="Simone D."/>
            <person name="Lopez-Fernandez M."/>
            <person name="Wu X."/>
            <person name="de Brujin I."/>
            <person name="Lundin D."/>
            <person name="Andersson A."/>
            <person name="Bertilsson S."/>
            <person name="Dopson M."/>
        </authorList>
    </citation>
    <scope>NUCLEOTIDE SEQUENCE</scope>
    <source>
        <strain evidence="1">TM448A00604</strain>
        <strain evidence="2">TM448B00314</strain>
    </source>
</reference>
<dbReference type="EMBL" id="MT144610">
    <property type="protein sequence ID" value="QJH94967.1"/>
    <property type="molecule type" value="Genomic_DNA"/>
</dbReference>
<organism evidence="1">
    <name type="scientific">viral metagenome</name>
    <dbReference type="NCBI Taxonomy" id="1070528"/>
    <lineage>
        <taxon>unclassified sequences</taxon>
        <taxon>metagenomes</taxon>
        <taxon>organismal metagenomes</taxon>
    </lineage>
</organism>
<evidence type="ECO:0000313" key="1">
    <source>
        <dbReference type="EMBL" id="QJA47106.1"/>
    </source>
</evidence>
<name>A0A6H1ZGQ6_9ZZZZ</name>
<evidence type="ECO:0000313" key="2">
    <source>
        <dbReference type="EMBL" id="QJH94967.1"/>
    </source>
</evidence>
<gene>
    <name evidence="1" type="ORF">TM448A00604_0001</name>
    <name evidence="2" type="ORF">TM448B00314_0027</name>
</gene>
<proteinExistence type="predicted"/>